<organism evidence="12 13">
    <name type="scientific">Venenivibrio stagnispumantis</name>
    <dbReference type="NCBI Taxonomy" id="407998"/>
    <lineage>
        <taxon>Bacteria</taxon>
        <taxon>Pseudomonadati</taxon>
        <taxon>Aquificota</taxon>
        <taxon>Aquificia</taxon>
        <taxon>Aquificales</taxon>
        <taxon>Hydrogenothermaceae</taxon>
        <taxon>Venenivibrio</taxon>
    </lineage>
</organism>
<keyword evidence="9" id="KW-0975">Bacterial flagellum</keyword>
<dbReference type="PANTHER" id="PTHR30034:SF6">
    <property type="entry name" value="YOP PROTEINS TRANSLOCATION PROTEIN Q"/>
    <property type="match status" value="1"/>
</dbReference>
<comment type="caution">
    <text evidence="12">The sequence shown here is derived from an EMBL/GenBank/DDBJ whole genome shotgun (WGS) entry which is preliminary data.</text>
</comment>
<keyword evidence="12" id="KW-0969">Cilium</keyword>
<dbReference type="Pfam" id="PF01052">
    <property type="entry name" value="FliMN_C"/>
    <property type="match status" value="1"/>
</dbReference>
<evidence type="ECO:0000313" key="12">
    <source>
        <dbReference type="EMBL" id="SMP22789.1"/>
    </source>
</evidence>
<dbReference type="Gene3D" id="2.30.330.10">
    <property type="entry name" value="SpoA-like"/>
    <property type="match status" value="1"/>
</dbReference>
<keyword evidence="8" id="KW-0472">Membrane</keyword>
<evidence type="ECO:0000256" key="5">
    <source>
        <dbReference type="ARBA" id="ARBA00022475"/>
    </source>
</evidence>
<keyword evidence="6" id="KW-0145">Chemotaxis</keyword>
<dbReference type="RefSeq" id="WP_265133681.1">
    <property type="nucleotide sequence ID" value="NZ_FXTX01000027.1"/>
</dbReference>
<evidence type="ECO:0000313" key="13">
    <source>
        <dbReference type="Proteomes" id="UP001157947"/>
    </source>
</evidence>
<dbReference type="Proteomes" id="UP001157947">
    <property type="component" value="Unassembled WGS sequence"/>
</dbReference>
<comment type="function">
    <text evidence="10">FliM is one of three proteins (FliG, FliN, FliM) that forms the rotor-mounted switch complex (C ring), located at the base of the basal body. This complex interacts with the CheY and CheZ chemotaxis proteins, in addition to contacting components of the motor that determine the direction of flagellar rotation.</text>
</comment>
<evidence type="ECO:0000256" key="6">
    <source>
        <dbReference type="ARBA" id="ARBA00022500"/>
    </source>
</evidence>
<evidence type="ECO:0000256" key="4">
    <source>
        <dbReference type="ARBA" id="ARBA00021898"/>
    </source>
</evidence>
<evidence type="ECO:0000256" key="8">
    <source>
        <dbReference type="ARBA" id="ARBA00023136"/>
    </source>
</evidence>
<dbReference type="EMBL" id="FXTX01000027">
    <property type="protein sequence ID" value="SMP22789.1"/>
    <property type="molecule type" value="Genomic_DNA"/>
</dbReference>
<evidence type="ECO:0000256" key="10">
    <source>
        <dbReference type="ARBA" id="ARBA00025044"/>
    </source>
</evidence>
<evidence type="ECO:0000256" key="7">
    <source>
        <dbReference type="ARBA" id="ARBA00022779"/>
    </source>
</evidence>
<dbReference type="InterPro" id="IPR001543">
    <property type="entry name" value="FliN-like_C"/>
</dbReference>
<dbReference type="SUPFAM" id="SSF103039">
    <property type="entry name" value="CheC-like"/>
    <property type="match status" value="1"/>
</dbReference>
<dbReference type="CDD" id="cd17908">
    <property type="entry name" value="FliM"/>
    <property type="match status" value="1"/>
</dbReference>
<name>A0AA45WPR8_9AQUI</name>
<dbReference type="GO" id="GO:0005886">
    <property type="term" value="C:plasma membrane"/>
    <property type="evidence" value="ECO:0007669"/>
    <property type="project" value="UniProtKB-SubCell"/>
</dbReference>
<dbReference type="SUPFAM" id="SSF101801">
    <property type="entry name" value="Surface presentation of antigens (SPOA)"/>
    <property type="match status" value="1"/>
</dbReference>
<reference evidence="12" key="1">
    <citation type="submission" date="2017-05" db="EMBL/GenBank/DDBJ databases">
        <authorList>
            <person name="Varghese N."/>
            <person name="Submissions S."/>
        </authorList>
    </citation>
    <scope>NUCLEOTIDE SEQUENCE</scope>
    <source>
        <strain evidence="12">DSM 18763</strain>
    </source>
</reference>
<comment type="similarity">
    <text evidence="3">Belongs to the FliM family.</text>
</comment>
<dbReference type="InterPro" id="IPR028976">
    <property type="entry name" value="CheC-like_sf"/>
</dbReference>
<dbReference type="GO" id="GO:0003774">
    <property type="term" value="F:cytoskeletal motor activity"/>
    <property type="evidence" value="ECO:0007669"/>
    <property type="project" value="InterPro"/>
</dbReference>
<evidence type="ECO:0000256" key="9">
    <source>
        <dbReference type="ARBA" id="ARBA00023143"/>
    </source>
</evidence>
<keyword evidence="12" id="KW-0282">Flagellum</keyword>
<dbReference type="PANTHER" id="PTHR30034">
    <property type="entry name" value="FLAGELLAR MOTOR SWITCH PROTEIN FLIM"/>
    <property type="match status" value="1"/>
</dbReference>
<dbReference type="AlphaFoldDB" id="A0AA45WPR8"/>
<dbReference type="GO" id="GO:0071978">
    <property type="term" value="P:bacterial-type flagellum-dependent swarming motility"/>
    <property type="evidence" value="ECO:0007669"/>
    <property type="project" value="TreeGrafter"/>
</dbReference>
<evidence type="ECO:0000256" key="2">
    <source>
        <dbReference type="ARBA" id="ARBA00004202"/>
    </source>
</evidence>
<dbReference type="Gene3D" id="3.40.1550.10">
    <property type="entry name" value="CheC-like"/>
    <property type="match status" value="1"/>
</dbReference>
<comment type="subcellular location">
    <subcellularLocation>
        <location evidence="1">Bacterial flagellum basal body</location>
    </subcellularLocation>
    <subcellularLocation>
        <location evidence="2">Cell membrane</location>
        <topology evidence="2">Peripheral membrane protein</topology>
    </subcellularLocation>
</comment>
<evidence type="ECO:0000259" key="11">
    <source>
        <dbReference type="Pfam" id="PF01052"/>
    </source>
</evidence>
<feature type="domain" description="Flagellar motor switch protein FliN-like C-terminal" evidence="11">
    <location>
        <begin position="242"/>
        <end position="309"/>
    </location>
</feature>
<dbReference type="Pfam" id="PF02154">
    <property type="entry name" value="FliM"/>
    <property type="match status" value="1"/>
</dbReference>
<keyword evidence="7" id="KW-0283">Flagellar rotation</keyword>
<dbReference type="GO" id="GO:0050918">
    <property type="term" value="P:positive chemotaxis"/>
    <property type="evidence" value="ECO:0007669"/>
    <property type="project" value="TreeGrafter"/>
</dbReference>
<keyword evidence="5" id="KW-1003">Cell membrane</keyword>
<dbReference type="InterPro" id="IPR036429">
    <property type="entry name" value="SpoA-like_sf"/>
</dbReference>
<proteinExistence type="inferred from homology"/>
<dbReference type="InterPro" id="IPR001689">
    <property type="entry name" value="Flag_FliM"/>
</dbReference>
<dbReference type="PIRSF" id="PIRSF002888">
    <property type="entry name" value="FliM"/>
    <property type="match status" value="1"/>
</dbReference>
<evidence type="ECO:0000256" key="1">
    <source>
        <dbReference type="ARBA" id="ARBA00004117"/>
    </source>
</evidence>
<accession>A0AA45WPR8</accession>
<keyword evidence="13" id="KW-1185">Reference proteome</keyword>
<gene>
    <name evidence="12" type="ORF">SAMN06264868_1278</name>
</gene>
<dbReference type="GO" id="GO:0009425">
    <property type="term" value="C:bacterial-type flagellum basal body"/>
    <property type="evidence" value="ECO:0007669"/>
    <property type="project" value="UniProtKB-SubCell"/>
</dbReference>
<keyword evidence="12" id="KW-0966">Cell projection</keyword>
<protein>
    <recommendedName>
        <fullName evidence="4">Flagellar motor switch protein FliM</fullName>
    </recommendedName>
</protein>
<dbReference type="PRINTS" id="PR00955">
    <property type="entry name" value="FLGMOTORFLIM"/>
</dbReference>
<sequence length="314" mass="36269">MSEFLSQEEIDALLGGGKKEEKQPESKIKPFDFSQVEHVKKGGIPGLEVIFEKWAKLFAEEIRKNIPQISFVSRGNIYYSRFGNFMQKIPLPASFTTFFIKPLKESSILIIDARVVFTLISVMFGGEAKAFKIEGREFTKLEISILEEFIQKIFETLELTFSEFYTVNIEKKSVDFNPLLVRSIPPSEKVIVVESNIDLDGYEVPFFFVFPTSLFIPIKDIIFAENFGVEVPLEWKETILNKILKTKVRLTLQLTKKRLTVRELMQLKVGDEINLGINKDSITYLYVEDKLKFLAKFGKIDNQFAAYIIKRKED</sequence>
<evidence type="ECO:0000256" key="3">
    <source>
        <dbReference type="ARBA" id="ARBA00011049"/>
    </source>
</evidence>